<name>A0A2X4Q098_9PORP</name>
<dbReference type="KEGG" id="pcre:NCTC12858_01378"/>
<dbReference type="AlphaFoldDB" id="A0A2X4Q098"/>
<dbReference type="EMBL" id="LS483447">
    <property type="protein sequence ID" value="SQH73517.1"/>
    <property type="molecule type" value="Genomic_DNA"/>
</dbReference>
<protein>
    <submittedName>
        <fullName evidence="1">Uncharacterized protein</fullName>
    </submittedName>
</protein>
<sequence length="38" mass="4392">MVMPFDWEIAKQKELLGLQKLFSKGPIHRHSEGVKILS</sequence>
<gene>
    <name evidence="1" type="ORF">NCTC12858_01378</name>
</gene>
<evidence type="ECO:0000313" key="2">
    <source>
        <dbReference type="Proteomes" id="UP000249300"/>
    </source>
</evidence>
<proteinExistence type="predicted"/>
<keyword evidence="2" id="KW-1185">Reference proteome</keyword>
<dbReference type="Proteomes" id="UP000249300">
    <property type="component" value="Chromosome 1"/>
</dbReference>
<accession>A0A2X4Q098</accession>
<evidence type="ECO:0000313" key="1">
    <source>
        <dbReference type="EMBL" id="SQH73517.1"/>
    </source>
</evidence>
<reference evidence="1 2" key="1">
    <citation type="submission" date="2018-06" db="EMBL/GenBank/DDBJ databases">
        <authorList>
            <consortium name="Pathogen Informatics"/>
            <person name="Doyle S."/>
        </authorList>
    </citation>
    <scope>NUCLEOTIDE SEQUENCE [LARGE SCALE GENOMIC DNA]</scope>
    <source>
        <strain evidence="1 2">NCTC12858</strain>
    </source>
</reference>
<organism evidence="1 2">
    <name type="scientific">Porphyromonas crevioricanis</name>
    <dbReference type="NCBI Taxonomy" id="393921"/>
    <lineage>
        <taxon>Bacteria</taxon>
        <taxon>Pseudomonadati</taxon>
        <taxon>Bacteroidota</taxon>
        <taxon>Bacteroidia</taxon>
        <taxon>Bacteroidales</taxon>
        <taxon>Porphyromonadaceae</taxon>
        <taxon>Porphyromonas</taxon>
    </lineage>
</organism>